<feature type="domain" description="RES" evidence="1">
    <location>
        <begin position="59"/>
        <end position="187"/>
    </location>
</feature>
<evidence type="ECO:0000259" key="1">
    <source>
        <dbReference type="SMART" id="SM00953"/>
    </source>
</evidence>
<gene>
    <name evidence="2" type="ORF">D2E76_16065</name>
</gene>
<evidence type="ECO:0000313" key="3">
    <source>
        <dbReference type="Proteomes" id="UP000284557"/>
    </source>
</evidence>
<dbReference type="AlphaFoldDB" id="A0ABD7HMF6"/>
<protein>
    <submittedName>
        <fullName evidence="2">RES domain-containing protein</fullName>
    </submittedName>
</protein>
<accession>A0ABD7HMF6</accession>
<dbReference type="RefSeq" id="WP_119596427.1">
    <property type="nucleotide sequence ID" value="NZ_QXBN01000012.1"/>
</dbReference>
<dbReference type="SMART" id="SM00953">
    <property type="entry name" value="RES"/>
    <property type="match status" value="1"/>
</dbReference>
<proteinExistence type="predicted"/>
<evidence type="ECO:0000313" key="2">
    <source>
        <dbReference type="EMBL" id="RIT36771.1"/>
    </source>
</evidence>
<sequence length="214" mass="23786">MAVRLPDPPSVARLREIGIRDDEYRTITPEETWWRIHRTEGDYVLAWNTFREHGPHLRFDPHPLPAGQHDGIGIWYGAHTPTVALAEAFQGDRTIDRRRGQPYLTGLQFTRPLNLIDIAATSPAAWATRAGGTYGLSTGPHSITQRWARRIVEAFPELDGLHYNSRFAGGPCIALFGAAQTAMPQRPTLSLPLTHPGLSQRIGAAAHRLGYLIC</sequence>
<dbReference type="EMBL" id="QXBN01000012">
    <property type="protein sequence ID" value="RIT36771.1"/>
    <property type="molecule type" value="Genomic_DNA"/>
</dbReference>
<name>A0ABD7HMF6_9MYCO</name>
<organism evidence="2 3">
    <name type="scientific">Mycobacteroides abscessus</name>
    <dbReference type="NCBI Taxonomy" id="36809"/>
    <lineage>
        <taxon>Bacteria</taxon>
        <taxon>Bacillati</taxon>
        <taxon>Actinomycetota</taxon>
        <taxon>Actinomycetes</taxon>
        <taxon>Mycobacteriales</taxon>
        <taxon>Mycobacteriaceae</taxon>
        <taxon>Mycobacteroides</taxon>
    </lineage>
</organism>
<dbReference type="Proteomes" id="UP000284557">
    <property type="component" value="Unassembled WGS sequence"/>
</dbReference>
<reference evidence="2 3" key="1">
    <citation type="submission" date="2018-08" db="EMBL/GenBank/DDBJ databases">
        <title>Linezolid Resistance in Mycobacterium abscessus: MIC Distribution and Comprehensive Investigation of Resistance Mechanisms.</title>
        <authorList>
            <person name="Ye M."/>
            <person name="Xu L."/>
            <person name="Zou Y."/>
            <person name="Li B."/>
            <person name="Guo Q."/>
            <person name="Zhang Y."/>
            <person name="Zhan M."/>
            <person name="Xu B."/>
            <person name="Yu F."/>
            <person name="Zhang Z."/>
            <person name="Chu H."/>
        </authorList>
    </citation>
    <scope>NUCLEOTIDE SEQUENCE [LARGE SCALE GENOMIC DNA]</scope>
    <source>
        <strain evidence="2 3">G143</strain>
    </source>
</reference>
<comment type="caution">
    <text evidence="2">The sequence shown here is derived from an EMBL/GenBank/DDBJ whole genome shotgun (WGS) entry which is preliminary data.</text>
</comment>
<dbReference type="Pfam" id="PF08808">
    <property type="entry name" value="RES"/>
    <property type="match status" value="1"/>
</dbReference>
<dbReference type="InterPro" id="IPR014914">
    <property type="entry name" value="RES_dom"/>
</dbReference>